<dbReference type="Pfam" id="PF10551">
    <property type="entry name" value="MULE"/>
    <property type="match status" value="1"/>
</dbReference>
<feature type="compositionally biased region" description="Polar residues" evidence="5">
    <location>
        <begin position="448"/>
        <end position="457"/>
    </location>
</feature>
<feature type="compositionally biased region" description="Basic and acidic residues" evidence="5">
    <location>
        <begin position="364"/>
        <end position="374"/>
    </location>
</feature>
<dbReference type="PANTHER" id="PTHR31973">
    <property type="entry name" value="POLYPROTEIN, PUTATIVE-RELATED"/>
    <property type="match status" value="1"/>
</dbReference>
<dbReference type="GO" id="GO:0008270">
    <property type="term" value="F:zinc ion binding"/>
    <property type="evidence" value="ECO:0007669"/>
    <property type="project" value="UniProtKB-KW"/>
</dbReference>
<reference evidence="7" key="1">
    <citation type="submission" date="2019-10" db="EMBL/GenBank/DDBJ databases">
        <authorList>
            <person name="Zhang R."/>
            <person name="Pan Y."/>
            <person name="Wang J."/>
            <person name="Ma R."/>
            <person name="Yu S."/>
        </authorList>
    </citation>
    <scope>NUCLEOTIDE SEQUENCE</scope>
    <source>
        <strain evidence="7">LA-IB0</strain>
        <tissue evidence="7">Leaf</tissue>
    </source>
</reference>
<feature type="region of interest" description="Disordered" evidence="5">
    <location>
        <begin position="349"/>
        <end position="374"/>
    </location>
</feature>
<feature type="compositionally biased region" description="Polar residues" evidence="5">
    <location>
        <begin position="422"/>
        <end position="436"/>
    </location>
</feature>
<evidence type="ECO:0000256" key="1">
    <source>
        <dbReference type="ARBA" id="ARBA00022723"/>
    </source>
</evidence>
<feature type="region of interest" description="Disordered" evidence="5">
    <location>
        <begin position="398"/>
        <end position="457"/>
    </location>
</feature>
<dbReference type="InterPro" id="IPR006564">
    <property type="entry name" value="Znf_PMZ"/>
</dbReference>
<dbReference type="SMART" id="SM00575">
    <property type="entry name" value="ZnF_PMZ"/>
    <property type="match status" value="1"/>
</dbReference>
<comment type="caution">
    <text evidence="7">The sequence shown here is derived from an EMBL/GenBank/DDBJ whole genome shotgun (WGS) entry which is preliminary data.</text>
</comment>
<dbReference type="InterPro" id="IPR007527">
    <property type="entry name" value="Znf_SWIM"/>
</dbReference>
<dbReference type="AlphaFoldDB" id="A0AAV6XYC5"/>
<proteinExistence type="predicted"/>
<keyword evidence="8" id="KW-1185">Reference proteome</keyword>
<dbReference type="Proteomes" id="UP000826271">
    <property type="component" value="Unassembled WGS sequence"/>
</dbReference>
<feature type="region of interest" description="Disordered" evidence="5">
    <location>
        <begin position="496"/>
        <end position="597"/>
    </location>
</feature>
<dbReference type="PROSITE" id="PS50966">
    <property type="entry name" value="ZF_SWIM"/>
    <property type="match status" value="1"/>
</dbReference>
<feature type="compositionally biased region" description="Polar residues" evidence="5">
    <location>
        <begin position="513"/>
        <end position="537"/>
    </location>
</feature>
<evidence type="ECO:0000313" key="7">
    <source>
        <dbReference type="EMBL" id="KAG8387956.1"/>
    </source>
</evidence>
<feature type="compositionally biased region" description="Polar residues" evidence="5">
    <location>
        <begin position="559"/>
        <end position="597"/>
    </location>
</feature>
<dbReference type="PANTHER" id="PTHR31973:SF187">
    <property type="entry name" value="MUTATOR TRANSPOSASE MUDRA PROTEIN"/>
    <property type="match status" value="1"/>
</dbReference>
<accession>A0AAV6XYC5</accession>
<evidence type="ECO:0000256" key="5">
    <source>
        <dbReference type="SAM" id="MobiDB-lite"/>
    </source>
</evidence>
<keyword evidence="2 4" id="KW-0863">Zinc-finger</keyword>
<gene>
    <name evidence="7" type="ORF">BUALT_Bualt02G0075100</name>
</gene>
<feature type="domain" description="SWIM-type" evidence="6">
    <location>
        <begin position="264"/>
        <end position="305"/>
    </location>
</feature>
<dbReference type="EMBL" id="WHWC01000002">
    <property type="protein sequence ID" value="KAG8387956.1"/>
    <property type="molecule type" value="Genomic_DNA"/>
</dbReference>
<protein>
    <recommendedName>
        <fullName evidence="6">SWIM-type domain-containing protein</fullName>
    </recommendedName>
</protein>
<dbReference type="InterPro" id="IPR018289">
    <property type="entry name" value="MULE_transposase_dom"/>
</dbReference>
<evidence type="ECO:0000256" key="2">
    <source>
        <dbReference type="ARBA" id="ARBA00022771"/>
    </source>
</evidence>
<feature type="compositionally biased region" description="Basic residues" evidence="5">
    <location>
        <begin position="354"/>
        <end position="363"/>
    </location>
</feature>
<dbReference type="Pfam" id="PF04434">
    <property type="entry name" value="SWIM"/>
    <property type="match status" value="1"/>
</dbReference>
<keyword evidence="3" id="KW-0862">Zinc</keyword>
<evidence type="ECO:0000256" key="3">
    <source>
        <dbReference type="ARBA" id="ARBA00022833"/>
    </source>
</evidence>
<keyword evidence="1" id="KW-0479">Metal-binding</keyword>
<evidence type="ECO:0000259" key="6">
    <source>
        <dbReference type="PROSITE" id="PS50966"/>
    </source>
</evidence>
<organism evidence="7 8">
    <name type="scientific">Buddleja alternifolia</name>
    <dbReference type="NCBI Taxonomy" id="168488"/>
    <lineage>
        <taxon>Eukaryota</taxon>
        <taxon>Viridiplantae</taxon>
        <taxon>Streptophyta</taxon>
        <taxon>Embryophyta</taxon>
        <taxon>Tracheophyta</taxon>
        <taxon>Spermatophyta</taxon>
        <taxon>Magnoliopsida</taxon>
        <taxon>eudicotyledons</taxon>
        <taxon>Gunneridae</taxon>
        <taxon>Pentapetalae</taxon>
        <taxon>asterids</taxon>
        <taxon>lamiids</taxon>
        <taxon>Lamiales</taxon>
        <taxon>Scrophulariaceae</taxon>
        <taxon>Buddlejeae</taxon>
        <taxon>Buddleja</taxon>
    </lineage>
</organism>
<evidence type="ECO:0000313" key="8">
    <source>
        <dbReference type="Proteomes" id="UP000826271"/>
    </source>
</evidence>
<evidence type="ECO:0000256" key="4">
    <source>
        <dbReference type="PROSITE-ProRule" id="PRU00325"/>
    </source>
</evidence>
<sequence>MYFCLAGMRVGFLDGCRPIIGLDGCFLKGLYKGQLLCATGRDGNDNIYPIAMAYVEIEKFETWEWFLALLLRDIGSHEEKGWAFISDRQKGLLEAISKLAPQAEHRFCLRHMYNNFKGRYKGQQLKNLFWKAASTYNVRQHLRVMREIQRISPKRGSEVTAYEWLCNIPSTHWARCFFPIRSKSDVIVNNISESFNSYILEARELPIIEMFEAIRRKCMSRIQVKRAGMEKYNKVVCPNILTKIEKQREFARNCHPTWAGDDKFEVMHYMENHVVYLNDRHCSCGFFQLCGYPCCHAIAGINKLRLETDDYVDDCFKKERYLRVYSHMVNPVPGMHEYEESTLGIVNPPNVKTRLGRPKKKRMRDGNDRGEKNVVSRRGLTHTCQICLQFGHNKATCTNPPYPNSKYAENSRQREGNGAAATAQTEGTPTTGQPSANVPPADEHNENLGPSQIPSQTEVPMESFDFNVFSDFEIPSQTDVPIESVNLSDYFEVPQTATQASSSIPPRPRSRKQQTPQPRRIPNQASATPVTQRTESVTALERLKKRMQPSLPRPPKMPQVSTSTNSRPPKRPQASSSNTSRPSTFKRQCCTSSTSQNSASVQGVGFLLNVYGLVCVMLGEE</sequence>
<name>A0AAV6XYC5_9LAMI</name>